<sequence length="180" mass="18899">MNYRCALAVATTCLALASCITPAPEPAPPAPAPEPVAPAPAPLPVTQPTYDNWMDAPATPGDWYFRSTSGGSQAVFGPANSEAIFALTCNRAERTIAMTRAGSAAGATAMHIRTETRERAVPAQQAGTQLPMLAATLPAADPLLEAMAFSKGRFAVETQGLATLYIPSWPEVTRVIEDCR</sequence>
<evidence type="ECO:0008006" key="5">
    <source>
        <dbReference type="Google" id="ProtNLM"/>
    </source>
</evidence>
<dbReference type="RefSeq" id="WP_119513540.1">
    <property type="nucleotide sequence ID" value="NZ_QXFK01000016.1"/>
</dbReference>
<reference evidence="3 4" key="1">
    <citation type="submission" date="2018-08" db="EMBL/GenBank/DDBJ databases">
        <title>Altererythrobacter sp.Ery1 and Ery12, the genome sequencing of novel strains in genus Alterythrobacter.</title>
        <authorList>
            <person name="Cheng H."/>
            <person name="Wu Y.-H."/>
            <person name="Fang C."/>
            <person name="Xu X.-W."/>
        </authorList>
    </citation>
    <scope>NUCLEOTIDE SEQUENCE [LARGE SCALE GENOMIC DNA]</scope>
    <source>
        <strain evidence="3 4">Ery1</strain>
    </source>
</reference>
<dbReference type="OrthoDB" id="7629232at2"/>
<evidence type="ECO:0000256" key="2">
    <source>
        <dbReference type="SAM" id="SignalP"/>
    </source>
</evidence>
<feature type="signal peptide" evidence="2">
    <location>
        <begin position="1"/>
        <end position="23"/>
    </location>
</feature>
<keyword evidence="4" id="KW-1185">Reference proteome</keyword>
<dbReference type="PROSITE" id="PS51257">
    <property type="entry name" value="PROKAR_LIPOPROTEIN"/>
    <property type="match status" value="1"/>
</dbReference>
<evidence type="ECO:0000313" key="4">
    <source>
        <dbReference type="Proteomes" id="UP000285092"/>
    </source>
</evidence>
<comment type="caution">
    <text evidence="3">The sequence shown here is derived from an EMBL/GenBank/DDBJ whole genome shotgun (WGS) entry which is preliminary data.</text>
</comment>
<feature type="compositionally biased region" description="Pro residues" evidence="1">
    <location>
        <begin position="25"/>
        <end position="45"/>
    </location>
</feature>
<evidence type="ECO:0000256" key="1">
    <source>
        <dbReference type="SAM" id="MobiDB-lite"/>
    </source>
</evidence>
<evidence type="ECO:0000313" key="3">
    <source>
        <dbReference type="EMBL" id="RIV78209.1"/>
    </source>
</evidence>
<name>A0A418NHY0_9SPHN</name>
<feature type="chain" id="PRO_5019543778" description="Lipoprotein" evidence="2">
    <location>
        <begin position="24"/>
        <end position="180"/>
    </location>
</feature>
<proteinExistence type="predicted"/>
<feature type="region of interest" description="Disordered" evidence="1">
    <location>
        <begin position="25"/>
        <end position="52"/>
    </location>
</feature>
<dbReference type="Proteomes" id="UP000285092">
    <property type="component" value="Unassembled WGS sequence"/>
</dbReference>
<gene>
    <name evidence="3" type="ORF">D2V04_10120</name>
</gene>
<keyword evidence="2" id="KW-0732">Signal</keyword>
<organism evidence="3 4">
    <name type="scientific">Pelagerythrobacter aerophilus</name>
    <dbReference type="NCBI Taxonomy" id="2306995"/>
    <lineage>
        <taxon>Bacteria</taxon>
        <taxon>Pseudomonadati</taxon>
        <taxon>Pseudomonadota</taxon>
        <taxon>Alphaproteobacteria</taxon>
        <taxon>Sphingomonadales</taxon>
        <taxon>Erythrobacteraceae</taxon>
        <taxon>Pelagerythrobacter</taxon>
    </lineage>
</organism>
<dbReference type="AlphaFoldDB" id="A0A418NHY0"/>
<dbReference type="EMBL" id="QXFK01000016">
    <property type="protein sequence ID" value="RIV78209.1"/>
    <property type="molecule type" value="Genomic_DNA"/>
</dbReference>
<protein>
    <recommendedName>
        <fullName evidence="5">Lipoprotein</fullName>
    </recommendedName>
</protein>
<accession>A0A418NHY0</accession>